<evidence type="ECO:0000256" key="1">
    <source>
        <dbReference type="SAM" id="Phobius"/>
    </source>
</evidence>
<evidence type="ECO:0000313" key="2">
    <source>
        <dbReference type="EMBL" id="MEZ7514293.1"/>
    </source>
</evidence>
<sequence>MLRATFFFIISLWLYYNAPDYYSYDLCLLYLSLFSINAFLTVQANLVNKNYLNFHLIFAVSFLFVNFIYPVFLYPIQVDYFAVFDRFPFNENIITVSTALALLGYNSYSLGSNLVPFNRNNVSNSFNFRKPTVNYLKLYEKFIFILGLLFLLILIMSVWKDLILRKADAFFSVHPAILVMNQIFINLVILINFYTIKFEKWSKPLMLIKKSPQIIYVLIYLSIFVITGDRGSAIQTVLVILFAYSLNIKVIKPLAMASIIAVGMVSLTFMSYFRSKDGGSLENVDNLEVRSSFDFAMDLIVTNRNLYAGYEYVAENGVNYGQGTIYYLFSPIPFLPTYISNLIFDAPPAQLTSAFILSDDADASYGLGTNLVIDLYMQFGTFGVVFFLFACGFLVSYFDFKSRNNFNLYMVSAFLFSFSIYMPRSTLFDVFRYLSWAFLMYYLFIFLFNSSNSDSEKNFNNK</sequence>
<feature type="transmembrane region" description="Helical" evidence="1">
    <location>
        <begin position="171"/>
        <end position="194"/>
    </location>
</feature>
<feature type="transmembrane region" description="Helical" evidence="1">
    <location>
        <begin position="93"/>
        <end position="117"/>
    </location>
</feature>
<dbReference type="NCBIfam" id="TIGR04370">
    <property type="entry name" value="glyco_rpt_poly"/>
    <property type="match status" value="1"/>
</dbReference>
<feature type="transmembrane region" description="Helical" evidence="1">
    <location>
        <begin position="52"/>
        <end position="73"/>
    </location>
</feature>
<protein>
    <submittedName>
        <fullName evidence="2">O-antigen polysaccharide polymerase Wzy</fullName>
    </submittedName>
</protein>
<dbReference type="InterPro" id="IPR029468">
    <property type="entry name" value="O-ag_pol_Wzy"/>
</dbReference>
<feature type="transmembrane region" description="Helical" evidence="1">
    <location>
        <begin position="406"/>
        <end position="423"/>
    </location>
</feature>
<keyword evidence="1" id="KW-0472">Membrane</keyword>
<feature type="transmembrane region" description="Helical" evidence="1">
    <location>
        <begin position="21"/>
        <end position="40"/>
    </location>
</feature>
<dbReference type="Proteomes" id="UP001568894">
    <property type="component" value="Unassembled WGS sequence"/>
</dbReference>
<keyword evidence="1" id="KW-0812">Transmembrane</keyword>
<comment type="caution">
    <text evidence="2">The sequence shown here is derived from an EMBL/GenBank/DDBJ whole genome shotgun (WGS) entry which is preliminary data.</text>
</comment>
<organism evidence="2 3">
    <name type="scientific">Flavobacterium frigidarium</name>
    <dbReference type="NCBI Taxonomy" id="99286"/>
    <lineage>
        <taxon>Bacteria</taxon>
        <taxon>Pseudomonadati</taxon>
        <taxon>Bacteroidota</taxon>
        <taxon>Flavobacteriia</taxon>
        <taxon>Flavobacteriales</taxon>
        <taxon>Flavobacteriaceae</taxon>
        <taxon>Flavobacterium</taxon>
    </lineage>
</organism>
<feature type="transmembrane region" description="Helical" evidence="1">
    <location>
        <begin position="250"/>
        <end position="273"/>
    </location>
</feature>
<gene>
    <name evidence="2" type="primary">wzy</name>
    <name evidence="2" type="ORF">QO192_03245</name>
</gene>
<feature type="transmembrane region" description="Helical" evidence="1">
    <location>
        <begin position="430"/>
        <end position="448"/>
    </location>
</feature>
<feature type="transmembrane region" description="Helical" evidence="1">
    <location>
        <begin position="138"/>
        <end position="159"/>
    </location>
</feature>
<feature type="transmembrane region" description="Helical" evidence="1">
    <location>
        <begin position="379"/>
        <end position="400"/>
    </location>
</feature>
<reference evidence="2 3" key="1">
    <citation type="submission" date="2023-05" db="EMBL/GenBank/DDBJ databases">
        <title>Adaptations of aquatic viruses from atmosphere-close ecosystems of the Central Arctic Ocean.</title>
        <authorList>
            <person name="Rahlff J."/>
            <person name="Holmfeldt K."/>
        </authorList>
    </citation>
    <scope>NUCLEOTIDE SEQUENCE [LARGE SCALE GENOMIC DNA]</scope>
    <source>
        <strain evidence="2 3">Arc14</strain>
    </source>
</reference>
<dbReference type="EMBL" id="JASMRN010000002">
    <property type="protein sequence ID" value="MEZ7514293.1"/>
    <property type="molecule type" value="Genomic_DNA"/>
</dbReference>
<dbReference type="Pfam" id="PF14296">
    <property type="entry name" value="O-ag_pol_Wzy"/>
    <property type="match status" value="1"/>
</dbReference>
<proteinExistence type="predicted"/>
<keyword evidence="1" id="KW-1133">Transmembrane helix</keyword>
<feature type="transmembrane region" description="Helical" evidence="1">
    <location>
        <begin position="215"/>
        <end position="244"/>
    </location>
</feature>
<accession>A0ABV4KCU6</accession>
<keyword evidence="3" id="KW-1185">Reference proteome</keyword>
<dbReference type="RefSeq" id="WP_371567963.1">
    <property type="nucleotide sequence ID" value="NZ_JASMRN010000002.1"/>
</dbReference>
<evidence type="ECO:0000313" key="3">
    <source>
        <dbReference type="Proteomes" id="UP001568894"/>
    </source>
</evidence>
<name>A0ABV4KCU6_9FLAO</name>